<proteinExistence type="predicted"/>
<evidence type="ECO:0000313" key="2">
    <source>
        <dbReference type="Proteomes" id="UP000652761"/>
    </source>
</evidence>
<dbReference type="AlphaFoldDB" id="A0A843UJY5"/>
<reference evidence="1" key="1">
    <citation type="submission" date="2017-07" db="EMBL/GenBank/DDBJ databases">
        <title>Taro Niue Genome Assembly and Annotation.</title>
        <authorList>
            <person name="Atibalentja N."/>
            <person name="Keating K."/>
            <person name="Fields C.J."/>
        </authorList>
    </citation>
    <scope>NUCLEOTIDE SEQUENCE</scope>
    <source>
        <strain evidence="1">Niue_2</strain>
        <tissue evidence="1">Leaf</tissue>
    </source>
</reference>
<dbReference type="Pfam" id="PF03492">
    <property type="entry name" value="Methyltransf_7"/>
    <property type="match status" value="1"/>
</dbReference>
<evidence type="ECO:0000313" key="1">
    <source>
        <dbReference type="EMBL" id="MQL82406.1"/>
    </source>
</evidence>
<name>A0A843UJY5_COLES</name>
<dbReference type="EMBL" id="NMUH01000629">
    <property type="protein sequence ID" value="MQL82406.1"/>
    <property type="molecule type" value="Genomic_DNA"/>
</dbReference>
<gene>
    <name evidence="1" type="ORF">Taro_014881</name>
</gene>
<dbReference type="InterPro" id="IPR005299">
    <property type="entry name" value="MeTrfase_7"/>
</dbReference>
<dbReference type="SUPFAM" id="SSF53335">
    <property type="entry name" value="S-adenosyl-L-methionine-dependent methyltransferases"/>
    <property type="match status" value="1"/>
</dbReference>
<dbReference type="Proteomes" id="UP000652761">
    <property type="component" value="Unassembled WGS sequence"/>
</dbReference>
<comment type="caution">
    <text evidence="1">The sequence shown here is derived from an EMBL/GenBank/DDBJ whole genome shotgun (WGS) entry which is preliminary data.</text>
</comment>
<dbReference type="InterPro" id="IPR029063">
    <property type="entry name" value="SAM-dependent_MTases_sf"/>
</dbReference>
<protein>
    <submittedName>
        <fullName evidence="1">Uncharacterized protein</fullName>
    </submittedName>
</protein>
<sequence>MQKLLYMNGGDGETSYAKNSSFQREILRAARLVMKEALLDLYHAAGFPNKFIVADLGCSSGPNTLTVVADVVDTVGENCRQLGRSPPEFQLFLNDLSGNDFNSVFRSLEMFYEERERGREIRRCFIAGVPGSFHGRLFPSRSIHFFHSSTSLHWLSQVPVKLQQQEVPLNKESTYIFERSPPPVVHAYRMQFRKDFSDFLKCRSEEIVVGGRMGYIEEEKVDSFNLPYYAPSASEVESEIQSEGSFSLKRLEVFEVPWEACQGHGDDDHGELKHGCSLVQKMTRGQSMSNCLRAVLESMLASHFGGDILQDLFSRYSKVLEDRLSREKLTLPNIVMSLVRKP</sequence>
<dbReference type="OrthoDB" id="1523883at2759"/>
<dbReference type="Gene3D" id="3.40.50.150">
    <property type="entry name" value="Vaccinia Virus protein VP39"/>
    <property type="match status" value="1"/>
</dbReference>
<dbReference type="GO" id="GO:0008168">
    <property type="term" value="F:methyltransferase activity"/>
    <property type="evidence" value="ECO:0007669"/>
    <property type="project" value="InterPro"/>
</dbReference>
<keyword evidence="2" id="KW-1185">Reference proteome</keyword>
<accession>A0A843UJY5</accession>
<dbReference type="PANTHER" id="PTHR31009">
    <property type="entry name" value="S-ADENOSYL-L-METHIONINE:CARBOXYL METHYLTRANSFERASE FAMILY PROTEIN"/>
    <property type="match status" value="1"/>
</dbReference>
<organism evidence="1 2">
    <name type="scientific">Colocasia esculenta</name>
    <name type="common">Wild taro</name>
    <name type="synonym">Arum esculentum</name>
    <dbReference type="NCBI Taxonomy" id="4460"/>
    <lineage>
        <taxon>Eukaryota</taxon>
        <taxon>Viridiplantae</taxon>
        <taxon>Streptophyta</taxon>
        <taxon>Embryophyta</taxon>
        <taxon>Tracheophyta</taxon>
        <taxon>Spermatophyta</taxon>
        <taxon>Magnoliopsida</taxon>
        <taxon>Liliopsida</taxon>
        <taxon>Araceae</taxon>
        <taxon>Aroideae</taxon>
        <taxon>Colocasieae</taxon>
        <taxon>Colocasia</taxon>
    </lineage>
</organism>